<dbReference type="AlphaFoldDB" id="A0A845V556"/>
<dbReference type="PROSITE" id="PS51819">
    <property type="entry name" value="VOC"/>
    <property type="match status" value="1"/>
</dbReference>
<dbReference type="InterPro" id="IPR029068">
    <property type="entry name" value="Glyas_Bleomycin-R_OHBP_Dase"/>
</dbReference>
<dbReference type="PANTHER" id="PTHR39434:SF1">
    <property type="entry name" value="VOC DOMAIN-CONTAINING PROTEIN"/>
    <property type="match status" value="1"/>
</dbReference>
<evidence type="ECO:0000313" key="3">
    <source>
        <dbReference type="Proteomes" id="UP000484885"/>
    </source>
</evidence>
<evidence type="ECO:0000313" key="2">
    <source>
        <dbReference type="EMBL" id="NDY95351.1"/>
    </source>
</evidence>
<sequence length="154" mass="17100">MSAAALSDHYPRFHLALPVTDLDETVRFYTQVLGCATGRSAERWVDLDFFGHQLVLHKVAPEDHPAAASNPVDGHAVPASHFGPVLEWDDFQAMAKRLRAAGIDFVIEPYLRFEGRRGEQATMFIADPSGNHLEFKSFKDIGMLFATDLDTPTS</sequence>
<dbReference type="Proteomes" id="UP000484885">
    <property type="component" value="Unassembled WGS sequence"/>
</dbReference>
<dbReference type="RefSeq" id="WP_164210744.1">
    <property type="nucleotide sequence ID" value="NZ_JAAGSC010000039.1"/>
</dbReference>
<feature type="domain" description="VOC" evidence="1">
    <location>
        <begin position="11"/>
        <end position="138"/>
    </location>
</feature>
<accession>A0A845V556</accession>
<keyword evidence="3" id="KW-1185">Reference proteome</keyword>
<dbReference type="Gene3D" id="3.10.180.10">
    <property type="entry name" value="2,3-Dihydroxybiphenyl 1,2-Dioxygenase, domain 1"/>
    <property type="match status" value="1"/>
</dbReference>
<dbReference type="InterPro" id="IPR004360">
    <property type="entry name" value="Glyas_Fos-R_dOase_dom"/>
</dbReference>
<dbReference type="PANTHER" id="PTHR39434">
    <property type="match status" value="1"/>
</dbReference>
<proteinExistence type="predicted"/>
<name>A0A845V556_9GAMM</name>
<dbReference type="CDD" id="cd08357">
    <property type="entry name" value="VOC_like"/>
    <property type="match status" value="1"/>
</dbReference>
<gene>
    <name evidence="2" type="ORF">G3I74_06395</name>
</gene>
<reference evidence="2 3" key="1">
    <citation type="submission" date="2020-02" db="EMBL/GenBank/DDBJ databases">
        <authorList>
            <person name="Zhang X.-Y."/>
        </authorList>
    </citation>
    <scope>NUCLEOTIDE SEQUENCE [LARGE SCALE GENOMIC DNA]</scope>
    <source>
        <strain evidence="2 3">C33</strain>
    </source>
</reference>
<dbReference type="Pfam" id="PF00903">
    <property type="entry name" value="Glyoxalase"/>
    <property type="match status" value="1"/>
</dbReference>
<organism evidence="2 3">
    <name type="scientific">Wenzhouxiangella limi</name>
    <dbReference type="NCBI Taxonomy" id="2707351"/>
    <lineage>
        <taxon>Bacteria</taxon>
        <taxon>Pseudomonadati</taxon>
        <taxon>Pseudomonadota</taxon>
        <taxon>Gammaproteobacteria</taxon>
        <taxon>Chromatiales</taxon>
        <taxon>Wenzhouxiangellaceae</taxon>
        <taxon>Wenzhouxiangella</taxon>
    </lineage>
</organism>
<dbReference type="EMBL" id="JAAGSC010000039">
    <property type="protein sequence ID" value="NDY95351.1"/>
    <property type="molecule type" value="Genomic_DNA"/>
</dbReference>
<dbReference type="InterPro" id="IPR037523">
    <property type="entry name" value="VOC_core"/>
</dbReference>
<comment type="caution">
    <text evidence="2">The sequence shown here is derived from an EMBL/GenBank/DDBJ whole genome shotgun (WGS) entry which is preliminary data.</text>
</comment>
<evidence type="ECO:0000259" key="1">
    <source>
        <dbReference type="PROSITE" id="PS51819"/>
    </source>
</evidence>
<dbReference type="SUPFAM" id="SSF54593">
    <property type="entry name" value="Glyoxalase/Bleomycin resistance protein/Dihydroxybiphenyl dioxygenase"/>
    <property type="match status" value="1"/>
</dbReference>
<protein>
    <submittedName>
        <fullName evidence="2">Glyoxalase</fullName>
    </submittedName>
</protein>